<comment type="caution">
    <text evidence="1">The sequence shown here is derived from an EMBL/GenBank/DDBJ whole genome shotgun (WGS) entry which is preliminary data.</text>
</comment>
<accession>A0ACB5R7T1</accession>
<proteinExistence type="predicted"/>
<name>A0ACB5R7T1_9CLOT</name>
<dbReference type="Proteomes" id="UP001058074">
    <property type="component" value="Unassembled WGS sequence"/>
</dbReference>
<organism evidence="1 2">
    <name type="scientific">Inconstantimicrobium mannanitabidum</name>
    <dbReference type="NCBI Taxonomy" id="1604901"/>
    <lineage>
        <taxon>Bacteria</taxon>
        <taxon>Bacillati</taxon>
        <taxon>Bacillota</taxon>
        <taxon>Clostridia</taxon>
        <taxon>Eubacteriales</taxon>
        <taxon>Clostridiaceae</taxon>
        <taxon>Inconstantimicrobium</taxon>
    </lineage>
</organism>
<sequence>MKDLLAVAIIVGVILAALIVFYGSVLFIIEMGEQNIERLWKVSKVQFVIIFLVNIVIWIIKSVEVKKLINLAIVQPIGITFFFAIVACLWKHYYKTTLLVQEKFRYLTISDGNGLYGGPRFGTLKGFAFFIIFSIVTTILNFVYLFQK</sequence>
<dbReference type="EMBL" id="BROD01000001">
    <property type="protein sequence ID" value="GKX65243.1"/>
    <property type="molecule type" value="Genomic_DNA"/>
</dbReference>
<reference evidence="1" key="1">
    <citation type="journal article" date="2025" name="Int. J. Syst. Evol. Microbiol.">
        <title>Inconstantimicrobium mannanitabidum sp. nov., a novel member of the family Clostridiaceae isolated from anoxic soil under the treatment of reductive soil disinfestation.</title>
        <authorList>
            <person name="Ueki A."/>
            <person name="Tonouchi A."/>
            <person name="Honma S."/>
            <person name="Kaku N."/>
            <person name="Ueki K."/>
        </authorList>
    </citation>
    <scope>NUCLEOTIDE SEQUENCE</scope>
    <source>
        <strain evidence="1">TW13</strain>
    </source>
</reference>
<evidence type="ECO:0000313" key="1">
    <source>
        <dbReference type="EMBL" id="GKX65243.1"/>
    </source>
</evidence>
<protein>
    <submittedName>
        <fullName evidence="1">Uncharacterized protein</fullName>
    </submittedName>
</protein>
<evidence type="ECO:0000313" key="2">
    <source>
        <dbReference type="Proteomes" id="UP001058074"/>
    </source>
</evidence>
<gene>
    <name evidence="1" type="ORF">rsdtw13_05010</name>
</gene>
<keyword evidence="2" id="KW-1185">Reference proteome</keyword>